<name>A0A1W1VRT7_9DEIO</name>
<keyword evidence="3" id="KW-1185">Reference proteome</keyword>
<accession>A0A1W1VRT7</accession>
<reference evidence="2 3" key="1">
    <citation type="submission" date="2017-04" db="EMBL/GenBank/DDBJ databases">
        <authorList>
            <person name="Afonso C.L."/>
            <person name="Miller P.J."/>
            <person name="Scott M.A."/>
            <person name="Spackman E."/>
            <person name="Goraichik I."/>
            <person name="Dimitrov K.M."/>
            <person name="Suarez D.L."/>
            <person name="Swayne D.E."/>
        </authorList>
    </citation>
    <scope>NUCLEOTIDE SEQUENCE [LARGE SCALE GENOMIC DNA]</scope>
    <source>
        <strain evidence="2 3">KR-140</strain>
    </source>
</reference>
<protein>
    <submittedName>
        <fullName evidence="2">Uncharacterized protein</fullName>
    </submittedName>
</protein>
<dbReference type="STRING" id="695939.SAMN00790413_03076"/>
<feature type="compositionally biased region" description="Low complexity" evidence="1">
    <location>
        <begin position="82"/>
        <end position="91"/>
    </location>
</feature>
<proteinExistence type="predicted"/>
<dbReference type="RefSeq" id="WP_084050507.1">
    <property type="nucleotide sequence ID" value="NZ_FWWU01000009.1"/>
</dbReference>
<sequence length="102" mass="11142">MRAGLDVTARLRQAPDLRADVARMTLKLPEGLTVPATIRLRDGRTQELTLLGRLAVLRSFGLTEATVVSGLGQLAARRSSPRATQALTARAGTRRRLQQEPR</sequence>
<evidence type="ECO:0000313" key="3">
    <source>
        <dbReference type="Proteomes" id="UP000192582"/>
    </source>
</evidence>
<evidence type="ECO:0000313" key="2">
    <source>
        <dbReference type="EMBL" id="SMB95930.1"/>
    </source>
</evidence>
<dbReference type="AlphaFoldDB" id="A0A1W1VRT7"/>
<dbReference type="Proteomes" id="UP000192582">
    <property type="component" value="Unassembled WGS sequence"/>
</dbReference>
<gene>
    <name evidence="2" type="ORF">SAMN00790413_03076</name>
</gene>
<dbReference type="EMBL" id="FWWU01000009">
    <property type="protein sequence ID" value="SMB95930.1"/>
    <property type="molecule type" value="Genomic_DNA"/>
</dbReference>
<feature type="region of interest" description="Disordered" evidence="1">
    <location>
        <begin position="73"/>
        <end position="102"/>
    </location>
</feature>
<organism evidence="2 3">
    <name type="scientific">Deinococcus hopiensis KR-140</name>
    <dbReference type="NCBI Taxonomy" id="695939"/>
    <lineage>
        <taxon>Bacteria</taxon>
        <taxon>Thermotogati</taxon>
        <taxon>Deinococcota</taxon>
        <taxon>Deinococci</taxon>
        <taxon>Deinococcales</taxon>
        <taxon>Deinococcaceae</taxon>
        <taxon>Deinococcus</taxon>
    </lineage>
</organism>
<evidence type="ECO:0000256" key="1">
    <source>
        <dbReference type="SAM" id="MobiDB-lite"/>
    </source>
</evidence>